<dbReference type="EMBL" id="JABFTP020000185">
    <property type="protein sequence ID" value="KAL3286980.1"/>
    <property type="molecule type" value="Genomic_DNA"/>
</dbReference>
<feature type="compositionally biased region" description="Basic and acidic residues" evidence="1">
    <location>
        <begin position="1"/>
        <end position="13"/>
    </location>
</feature>
<feature type="compositionally biased region" description="Acidic residues" evidence="1">
    <location>
        <begin position="32"/>
        <end position="42"/>
    </location>
</feature>
<feature type="compositionally biased region" description="Acidic residues" evidence="1">
    <location>
        <begin position="14"/>
        <end position="23"/>
    </location>
</feature>
<reference evidence="2 3" key="1">
    <citation type="journal article" date="2021" name="BMC Biol.">
        <title>Horizontally acquired antibacterial genes associated with adaptive radiation of ladybird beetles.</title>
        <authorList>
            <person name="Li H.S."/>
            <person name="Tang X.F."/>
            <person name="Huang Y.H."/>
            <person name="Xu Z.Y."/>
            <person name="Chen M.L."/>
            <person name="Du X.Y."/>
            <person name="Qiu B.Y."/>
            <person name="Chen P.T."/>
            <person name="Zhang W."/>
            <person name="Slipinski A."/>
            <person name="Escalona H.E."/>
            <person name="Waterhouse R.M."/>
            <person name="Zwick A."/>
            <person name="Pang H."/>
        </authorList>
    </citation>
    <scope>NUCLEOTIDE SEQUENCE [LARGE SCALE GENOMIC DNA]</scope>
    <source>
        <strain evidence="2">SYSU2018</strain>
    </source>
</reference>
<evidence type="ECO:0000256" key="1">
    <source>
        <dbReference type="SAM" id="MobiDB-lite"/>
    </source>
</evidence>
<evidence type="ECO:0000313" key="2">
    <source>
        <dbReference type="EMBL" id="KAL3286980.1"/>
    </source>
</evidence>
<gene>
    <name evidence="2" type="ORF">HHI36_001466</name>
</gene>
<sequence>MQHGDVDISKDADDLVYEEERIEDDNHHSDSEQEFEEADVGGDLEFGENIQIYVGKDNGTIW</sequence>
<proteinExistence type="predicted"/>
<dbReference type="Proteomes" id="UP001516400">
    <property type="component" value="Unassembled WGS sequence"/>
</dbReference>
<feature type="region of interest" description="Disordered" evidence="1">
    <location>
        <begin position="1"/>
        <end position="42"/>
    </location>
</feature>
<organism evidence="2 3">
    <name type="scientific">Cryptolaemus montrouzieri</name>
    <dbReference type="NCBI Taxonomy" id="559131"/>
    <lineage>
        <taxon>Eukaryota</taxon>
        <taxon>Metazoa</taxon>
        <taxon>Ecdysozoa</taxon>
        <taxon>Arthropoda</taxon>
        <taxon>Hexapoda</taxon>
        <taxon>Insecta</taxon>
        <taxon>Pterygota</taxon>
        <taxon>Neoptera</taxon>
        <taxon>Endopterygota</taxon>
        <taxon>Coleoptera</taxon>
        <taxon>Polyphaga</taxon>
        <taxon>Cucujiformia</taxon>
        <taxon>Coccinelloidea</taxon>
        <taxon>Coccinellidae</taxon>
        <taxon>Scymninae</taxon>
        <taxon>Scymnini</taxon>
        <taxon>Cryptolaemus</taxon>
    </lineage>
</organism>
<dbReference type="AlphaFoldDB" id="A0ABD2P7V4"/>
<accession>A0ABD2P7V4</accession>
<keyword evidence="3" id="KW-1185">Reference proteome</keyword>
<name>A0ABD2P7V4_9CUCU</name>
<feature type="non-terminal residue" evidence="2">
    <location>
        <position position="62"/>
    </location>
</feature>
<comment type="caution">
    <text evidence="2">The sequence shown here is derived from an EMBL/GenBank/DDBJ whole genome shotgun (WGS) entry which is preliminary data.</text>
</comment>
<evidence type="ECO:0000313" key="3">
    <source>
        <dbReference type="Proteomes" id="UP001516400"/>
    </source>
</evidence>
<protein>
    <submittedName>
        <fullName evidence="2">Uncharacterized protein</fullName>
    </submittedName>
</protein>